<accession>E8N2B9</accession>
<gene>
    <name evidence="2" type="ordered locus">ANT_06910</name>
</gene>
<reference evidence="2 3" key="1">
    <citation type="submission" date="2010-12" db="EMBL/GenBank/DDBJ databases">
        <title>Whole genome sequence of Anaerolinea thermophila UNI-1.</title>
        <authorList>
            <person name="Narita-Yamada S."/>
            <person name="Kishi E."/>
            <person name="Watanabe Y."/>
            <person name="Takasaki K."/>
            <person name="Ankai A."/>
            <person name="Oguchi A."/>
            <person name="Fukui S."/>
            <person name="Takahashi M."/>
            <person name="Yashiro I."/>
            <person name="Hosoyama A."/>
            <person name="Sekiguchi Y."/>
            <person name="Hanada S."/>
            <person name="Fujita N."/>
        </authorList>
    </citation>
    <scope>NUCLEOTIDE SEQUENCE [LARGE SCALE GENOMIC DNA]</scope>
    <source>
        <strain evidence="3">DSM 14523 / JCM 11388 / NBRC 100420 / UNI-1</strain>
    </source>
</reference>
<proteinExistence type="predicted"/>
<evidence type="ECO:0008006" key="4">
    <source>
        <dbReference type="Google" id="ProtNLM"/>
    </source>
</evidence>
<feature type="transmembrane region" description="Helical" evidence="1">
    <location>
        <begin position="64"/>
        <end position="83"/>
    </location>
</feature>
<dbReference type="InParanoid" id="E8N2B9"/>
<keyword evidence="1" id="KW-1133">Transmembrane helix</keyword>
<evidence type="ECO:0000256" key="1">
    <source>
        <dbReference type="SAM" id="Phobius"/>
    </source>
</evidence>
<dbReference type="RefSeq" id="WP_013559119.1">
    <property type="nucleotide sequence ID" value="NC_014960.1"/>
</dbReference>
<dbReference type="HOGENOM" id="CLU_1522139_0_0_0"/>
<dbReference type="EMBL" id="AP012029">
    <property type="protein sequence ID" value="BAJ62725.1"/>
    <property type="molecule type" value="Genomic_DNA"/>
</dbReference>
<organism evidence="2 3">
    <name type="scientific">Anaerolinea thermophila (strain DSM 14523 / JCM 11388 / NBRC 100420 / UNI-1)</name>
    <dbReference type="NCBI Taxonomy" id="926569"/>
    <lineage>
        <taxon>Bacteria</taxon>
        <taxon>Bacillati</taxon>
        <taxon>Chloroflexota</taxon>
        <taxon>Anaerolineae</taxon>
        <taxon>Anaerolineales</taxon>
        <taxon>Anaerolineaceae</taxon>
        <taxon>Anaerolinea</taxon>
    </lineage>
</organism>
<keyword evidence="1" id="KW-0812">Transmembrane</keyword>
<name>E8N2B9_ANATU</name>
<dbReference type="Proteomes" id="UP000008922">
    <property type="component" value="Chromosome"/>
</dbReference>
<evidence type="ECO:0000313" key="3">
    <source>
        <dbReference type="Proteomes" id="UP000008922"/>
    </source>
</evidence>
<keyword evidence="3" id="KW-1185">Reference proteome</keyword>
<feature type="transmembrane region" description="Helical" evidence="1">
    <location>
        <begin position="34"/>
        <end position="52"/>
    </location>
</feature>
<dbReference type="STRING" id="926569.ANT_06910"/>
<sequence length="176" mass="20122">MDVVFQGQYTSADVVRAVLALHQSAGIWRFLRPLILAVAVILYASLVFSAATSSANSEYSWARVARHSITLLLIVYWFVSPYVKAYGLARKVKQNYQGVRVRGILSARGVELLFSSHQVEDVIPWQKFYRKRITADIISLLTLEGALWIFPRSFFKTDEDWKRAQELVRARVAEAR</sequence>
<dbReference type="AlphaFoldDB" id="E8N2B9"/>
<protein>
    <recommendedName>
        <fullName evidence="4">YcxB-like protein domain-containing protein</fullName>
    </recommendedName>
</protein>
<evidence type="ECO:0000313" key="2">
    <source>
        <dbReference type="EMBL" id="BAJ62725.1"/>
    </source>
</evidence>
<dbReference type="KEGG" id="atm:ANT_06910"/>
<keyword evidence="1" id="KW-0472">Membrane</keyword>